<evidence type="ECO:0000313" key="2">
    <source>
        <dbReference type="Proteomes" id="UP000193467"/>
    </source>
</evidence>
<name>A0A1Y2E903_9BASI</name>
<protein>
    <submittedName>
        <fullName evidence="1">Uncharacterized protein</fullName>
    </submittedName>
</protein>
<evidence type="ECO:0000313" key="1">
    <source>
        <dbReference type="EMBL" id="ORY68048.1"/>
    </source>
</evidence>
<proteinExistence type="predicted"/>
<dbReference type="AlphaFoldDB" id="A0A1Y2E903"/>
<gene>
    <name evidence="1" type="ORF">BCR35DRAFT_334412</name>
</gene>
<keyword evidence="2" id="KW-1185">Reference proteome</keyword>
<dbReference type="InParanoid" id="A0A1Y2E903"/>
<comment type="caution">
    <text evidence="1">The sequence shown here is derived from an EMBL/GenBank/DDBJ whole genome shotgun (WGS) entry which is preliminary data.</text>
</comment>
<organism evidence="1 2">
    <name type="scientific">Leucosporidium creatinivorum</name>
    <dbReference type="NCBI Taxonomy" id="106004"/>
    <lineage>
        <taxon>Eukaryota</taxon>
        <taxon>Fungi</taxon>
        <taxon>Dikarya</taxon>
        <taxon>Basidiomycota</taxon>
        <taxon>Pucciniomycotina</taxon>
        <taxon>Microbotryomycetes</taxon>
        <taxon>Leucosporidiales</taxon>
        <taxon>Leucosporidium</taxon>
    </lineage>
</organism>
<dbReference type="Proteomes" id="UP000193467">
    <property type="component" value="Unassembled WGS sequence"/>
</dbReference>
<sequence length="221" mass="24772">MTTPCDLAWGHLHVDTEIPPLTTDSEASAWKPAMEIRRKFMELLLSHPSFLRFPGTPQEQEYIDELARKVLAQGADQVKKFTNSGEPNSYEKKTNVLGTLTGSKHNGRPFAALMAIGQVESTLHAYMINICTKMVRAAPTAQAAEKNVYLIAKFWHTLDPLRRAQGVLEAHAYFGYIQLAHHVSQPAFPAPPYVAHSLPSLTARQARRSAVSERELRERWA</sequence>
<dbReference type="EMBL" id="MCGR01000059">
    <property type="protein sequence ID" value="ORY68048.1"/>
    <property type="molecule type" value="Genomic_DNA"/>
</dbReference>
<accession>A0A1Y2E903</accession>
<reference evidence="1 2" key="1">
    <citation type="submission" date="2016-07" db="EMBL/GenBank/DDBJ databases">
        <title>Pervasive Adenine N6-methylation of Active Genes in Fungi.</title>
        <authorList>
            <consortium name="DOE Joint Genome Institute"/>
            <person name="Mondo S.J."/>
            <person name="Dannebaum R.O."/>
            <person name="Kuo R.C."/>
            <person name="Labutti K."/>
            <person name="Haridas S."/>
            <person name="Kuo A."/>
            <person name="Salamov A."/>
            <person name="Ahrendt S.R."/>
            <person name="Lipzen A."/>
            <person name="Sullivan W."/>
            <person name="Andreopoulos W.B."/>
            <person name="Clum A."/>
            <person name="Lindquist E."/>
            <person name="Daum C."/>
            <person name="Ramamoorthy G.K."/>
            <person name="Gryganskyi A."/>
            <person name="Culley D."/>
            <person name="Magnuson J.K."/>
            <person name="James T.Y."/>
            <person name="O'Malley M.A."/>
            <person name="Stajich J.E."/>
            <person name="Spatafora J.W."/>
            <person name="Visel A."/>
            <person name="Grigoriev I.V."/>
        </authorList>
    </citation>
    <scope>NUCLEOTIDE SEQUENCE [LARGE SCALE GENOMIC DNA]</scope>
    <source>
        <strain evidence="1 2">62-1032</strain>
    </source>
</reference>